<reference evidence="5 6" key="1">
    <citation type="submission" date="2018-07" db="EMBL/GenBank/DDBJ databases">
        <title>Genome sequencing of Moraxellaceae gen. HYN0046.</title>
        <authorList>
            <person name="Kim M."/>
            <person name="Yi H."/>
        </authorList>
    </citation>
    <scope>NUCLEOTIDE SEQUENCE [LARGE SCALE GENOMIC DNA]</scope>
    <source>
        <strain evidence="5 6">HYN0046</strain>
    </source>
</reference>
<comment type="similarity">
    <text evidence="1">Belongs to the HipA Ser/Thr kinase family.</text>
</comment>
<evidence type="ECO:0000313" key="6">
    <source>
        <dbReference type="Proteomes" id="UP000253940"/>
    </source>
</evidence>
<accession>A0A345P9D0</accession>
<dbReference type="Pfam" id="PF07804">
    <property type="entry name" value="HipA_C"/>
    <property type="match status" value="1"/>
</dbReference>
<dbReference type="InterPro" id="IPR012893">
    <property type="entry name" value="HipA-like_C"/>
</dbReference>
<dbReference type="GO" id="GO:0004674">
    <property type="term" value="F:protein serine/threonine kinase activity"/>
    <property type="evidence" value="ECO:0007669"/>
    <property type="project" value="TreeGrafter"/>
</dbReference>
<evidence type="ECO:0000259" key="4">
    <source>
        <dbReference type="Pfam" id="PF07804"/>
    </source>
</evidence>
<dbReference type="PANTHER" id="PTHR37419:SF8">
    <property type="entry name" value="TOXIN YJJJ"/>
    <property type="match status" value="1"/>
</dbReference>
<dbReference type="OrthoDB" id="9805913at2"/>
<evidence type="ECO:0000313" key="5">
    <source>
        <dbReference type="EMBL" id="AXI03889.1"/>
    </source>
</evidence>
<dbReference type="RefSeq" id="WP_114899997.1">
    <property type="nucleotide sequence ID" value="NZ_CP031222.1"/>
</dbReference>
<gene>
    <name evidence="5" type="ORF">HYN46_14205</name>
</gene>
<sequence length="435" mass="49688">MKRKCTVQIFKNNLWMNIAVIECAEPEILGVNSPATVIYISDYAYDEFERRDAAALSYRIPVDIAPMHFQKWPPFLIDLLPQGFGRHELLKYLQLRTSAEMTGDWPLLLAGAGNPIGHLRILDAFQWLNEKSSEDHLPIQGFTRDDIINRHEGFLESLAPYGLFITGSSGVQGAWPKLLLTESDDGLFYLDHVLPDHTAKKHWLVKFFRGDNENMKRIFMAEEPYMRLAHFLGLRVFGMLERQGNALFIPRFDRTVTDGTVERHAQESIAVLCGYSGFGALISHNEICRNLAKACTDPITEIIEYLKRDIANVILGNRDNHSRNTAITRSWQGHIALTPLFDFAPMWLHPDGISRDSRWARDDGGAPKWASVIAQIEAETDIPASDLRNVLIDWLPTLERLELQLDIENIDVGIQEYCRPRIQETCRQIKELQHG</sequence>
<dbReference type="Proteomes" id="UP000253940">
    <property type="component" value="Chromosome"/>
</dbReference>
<dbReference type="GO" id="GO:0005829">
    <property type="term" value="C:cytosol"/>
    <property type="evidence" value="ECO:0007669"/>
    <property type="project" value="TreeGrafter"/>
</dbReference>
<name>A0A345P9D0_9GAMM</name>
<dbReference type="EMBL" id="CP031222">
    <property type="protein sequence ID" value="AXI03889.1"/>
    <property type="molecule type" value="Genomic_DNA"/>
</dbReference>
<evidence type="ECO:0000256" key="3">
    <source>
        <dbReference type="ARBA" id="ARBA00022777"/>
    </source>
</evidence>
<organism evidence="5 6">
    <name type="scientific">Aquirhabdus parva</name>
    <dbReference type="NCBI Taxonomy" id="2283318"/>
    <lineage>
        <taxon>Bacteria</taxon>
        <taxon>Pseudomonadati</taxon>
        <taxon>Pseudomonadota</taxon>
        <taxon>Gammaproteobacteria</taxon>
        <taxon>Moraxellales</taxon>
        <taxon>Moraxellaceae</taxon>
        <taxon>Aquirhabdus</taxon>
    </lineage>
</organism>
<protein>
    <submittedName>
        <fullName evidence="5">Type II toxin-antitoxin system HipA family toxin</fullName>
    </submittedName>
</protein>
<keyword evidence="3" id="KW-0418">Kinase</keyword>
<feature type="domain" description="HipA-like C-terminal" evidence="4">
    <location>
        <begin position="171"/>
        <end position="361"/>
    </location>
</feature>
<dbReference type="AlphaFoldDB" id="A0A345P9D0"/>
<keyword evidence="2" id="KW-0808">Transferase</keyword>
<dbReference type="InterPro" id="IPR052028">
    <property type="entry name" value="HipA_Ser/Thr_kinase"/>
</dbReference>
<keyword evidence="6" id="KW-1185">Reference proteome</keyword>
<evidence type="ECO:0000256" key="2">
    <source>
        <dbReference type="ARBA" id="ARBA00022679"/>
    </source>
</evidence>
<dbReference type="KEGG" id="mbah:HYN46_14205"/>
<proteinExistence type="inferred from homology"/>
<dbReference type="PANTHER" id="PTHR37419">
    <property type="entry name" value="SERINE/THREONINE-PROTEIN KINASE TOXIN HIPA"/>
    <property type="match status" value="1"/>
</dbReference>
<evidence type="ECO:0000256" key="1">
    <source>
        <dbReference type="ARBA" id="ARBA00010164"/>
    </source>
</evidence>